<name>W5Y072_9CORY</name>
<dbReference type="RefSeq" id="WP_025252670.1">
    <property type="nucleotide sequence ID" value="NZ_CP004353.1"/>
</dbReference>
<dbReference type="KEGG" id="cvt:B843_06280"/>
<proteinExistence type="predicted"/>
<dbReference type="HOGENOM" id="CLU_201698_0_0_11"/>
<dbReference type="AlphaFoldDB" id="W5Y072"/>
<keyword evidence="2" id="KW-1185">Reference proteome</keyword>
<evidence type="ECO:0000313" key="2">
    <source>
        <dbReference type="Proteomes" id="UP000019222"/>
    </source>
</evidence>
<sequence length="70" mass="8220">MNIEIRRTNNRELEMRRDTLTKRLFSAIADDGAPDFSLEDVREMSASGMMSVEERKLYDELRRVELLLGE</sequence>
<protein>
    <submittedName>
        <fullName evidence="1">Uncharacterized protein</fullName>
    </submittedName>
</protein>
<gene>
    <name evidence="1" type="ORF">B843_06280</name>
</gene>
<reference evidence="1 2" key="1">
    <citation type="submission" date="2013-02" db="EMBL/GenBank/DDBJ databases">
        <title>The complete genome sequence of Corynebacterium vitaeruminis DSM 20294.</title>
        <authorList>
            <person name="Ruckert C."/>
            <person name="Albersmeier A."/>
            <person name="Kalinowski J."/>
        </authorList>
    </citation>
    <scope>NUCLEOTIDE SEQUENCE [LARGE SCALE GENOMIC DNA]</scope>
    <source>
        <strain evidence="2">ATCC 10234</strain>
    </source>
</reference>
<accession>W5Y072</accession>
<dbReference type="Proteomes" id="UP000019222">
    <property type="component" value="Chromosome"/>
</dbReference>
<organism evidence="1 2">
    <name type="scientific">Corynebacterium vitaeruminis DSM 20294</name>
    <dbReference type="NCBI Taxonomy" id="1224164"/>
    <lineage>
        <taxon>Bacteria</taxon>
        <taxon>Bacillati</taxon>
        <taxon>Actinomycetota</taxon>
        <taxon>Actinomycetes</taxon>
        <taxon>Mycobacteriales</taxon>
        <taxon>Corynebacteriaceae</taxon>
        <taxon>Corynebacterium</taxon>
    </lineage>
</organism>
<dbReference type="EMBL" id="CP004353">
    <property type="protein sequence ID" value="AHI22641.1"/>
    <property type="molecule type" value="Genomic_DNA"/>
</dbReference>
<evidence type="ECO:0000313" key="1">
    <source>
        <dbReference type="EMBL" id="AHI22641.1"/>
    </source>
</evidence>
<dbReference type="PATRIC" id="fig|1224164.3.peg.1262"/>